<dbReference type="EMBL" id="HACA01027105">
    <property type="protein sequence ID" value="CDW44466.1"/>
    <property type="molecule type" value="Transcribed_RNA"/>
</dbReference>
<protein>
    <submittedName>
        <fullName evidence="1">Uncharacterized protein</fullName>
    </submittedName>
</protein>
<reference evidence="1" key="1">
    <citation type="submission" date="2014-05" db="EMBL/GenBank/DDBJ databases">
        <authorList>
            <person name="Chronopoulou M."/>
        </authorList>
    </citation>
    <scope>NUCLEOTIDE SEQUENCE</scope>
    <source>
        <tissue evidence="1">Whole organism</tissue>
    </source>
</reference>
<evidence type="ECO:0000313" key="1">
    <source>
        <dbReference type="EMBL" id="CDW44466.1"/>
    </source>
</evidence>
<dbReference type="AlphaFoldDB" id="A0A0K2V3D1"/>
<proteinExistence type="predicted"/>
<feature type="non-terminal residue" evidence="1">
    <location>
        <position position="39"/>
    </location>
</feature>
<name>A0A0K2V3D1_LEPSM</name>
<sequence>MCSSSLWASSFSTRRAAFDSSPVILMPSSSSKISQSITL</sequence>
<accession>A0A0K2V3D1</accession>
<organism evidence="1">
    <name type="scientific">Lepeophtheirus salmonis</name>
    <name type="common">Salmon louse</name>
    <name type="synonym">Caligus salmonis</name>
    <dbReference type="NCBI Taxonomy" id="72036"/>
    <lineage>
        <taxon>Eukaryota</taxon>
        <taxon>Metazoa</taxon>
        <taxon>Ecdysozoa</taxon>
        <taxon>Arthropoda</taxon>
        <taxon>Crustacea</taxon>
        <taxon>Multicrustacea</taxon>
        <taxon>Hexanauplia</taxon>
        <taxon>Copepoda</taxon>
        <taxon>Siphonostomatoida</taxon>
        <taxon>Caligidae</taxon>
        <taxon>Lepeophtheirus</taxon>
    </lineage>
</organism>